<dbReference type="PANTHER" id="PTHR43386:SF1">
    <property type="entry name" value="D,D-DIPEPTIDE TRANSPORT SYSTEM PERMEASE PROTEIN DDPC-RELATED"/>
    <property type="match status" value="1"/>
</dbReference>
<keyword evidence="2 7" id="KW-0813">Transport</keyword>
<evidence type="ECO:0000256" key="3">
    <source>
        <dbReference type="ARBA" id="ARBA00022475"/>
    </source>
</evidence>
<comment type="subcellular location">
    <subcellularLocation>
        <location evidence="1 7">Cell membrane</location>
        <topology evidence="1 7">Multi-pass membrane protein</topology>
    </subcellularLocation>
</comment>
<dbReference type="CDD" id="cd06261">
    <property type="entry name" value="TM_PBP2"/>
    <property type="match status" value="1"/>
</dbReference>
<dbReference type="InterPro" id="IPR035906">
    <property type="entry name" value="MetI-like_sf"/>
</dbReference>
<proteinExistence type="inferred from homology"/>
<keyword evidence="4 7" id="KW-0812">Transmembrane</keyword>
<feature type="transmembrane region" description="Helical" evidence="7">
    <location>
        <begin position="224"/>
        <end position="251"/>
    </location>
</feature>
<dbReference type="Proteomes" id="UP001595846">
    <property type="component" value="Unassembled WGS sequence"/>
</dbReference>
<evidence type="ECO:0000256" key="4">
    <source>
        <dbReference type="ARBA" id="ARBA00022692"/>
    </source>
</evidence>
<evidence type="ECO:0000313" key="10">
    <source>
        <dbReference type="Proteomes" id="UP001595846"/>
    </source>
</evidence>
<dbReference type="InterPro" id="IPR025966">
    <property type="entry name" value="OppC_N"/>
</dbReference>
<reference evidence="9 10" key="1">
    <citation type="journal article" date="2019" name="Int. J. Syst. Evol. Microbiol.">
        <title>The Global Catalogue of Microorganisms (GCM) 10K type strain sequencing project: providing services to taxonomists for standard genome sequencing and annotation.</title>
        <authorList>
            <consortium name="The Broad Institute Genomics Platform"/>
            <consortium name="The Broad Institute Genome Sequencing Center for Infectious Disease"/>
            <person name="Wu L."/>
            <person name="Ma J."/>
        </authorList>
    </citation>
    <scope>NUCLEOTIDE SEQUENCE [LARGE SCALE GENOMIC DNA]</scope>
    <source>
        <strain evidence="9 10">IBRC-M 10256</strain>
    </source>
</reference>
<dbReference type="SUPFAM" id="SSF161098">
    <property type="entry name" value="MetI-like"/>
    <property type="match status" value="1"/>
</dbReference>
<evidence type="ECO:0000256" key="7">
    <source>
        <dbReference type="RuleBase" id="RU363032"/>
    </source>
</evidence>
<feature type="domain" description="ABC transmembrane type-1" evidence="8">
    <location>
        <begin position="104"/>
        <end position="293"/>
    </location>
</feature>
<dbReference type="Gene3D" id="1.10.3720.10">
    <property type="entry name" value="MetI-like"/>
    <property type="match status" value="1"/>
</dbReference>
<dbReference type="GeneID" id="73901741"/>
<gene>
    <name evidence="9" type="ORF">ACFOUR_10555</name>
</gene>
<evidence type="ECO:0000313" key="9">
    <source>
        <dbReference type="EMBL" id="MFC3958806.1"/>
    </source>
</evidence>
<evidence type="ECO:0000256" key="2">
    <source>
        <dbReference type="ARBA" id="ARBA00022448"/>
    </source>
</evidence>
<feature type="transmembrane region" description="Helical" evidence="7">
    <location>
        <begin position="152"/>
        <end position="177"/>
    </location>
</feature>
<feature type="transmembrane region" description="Helical" evidence="7">
    <location>
        <begin position="271"/>
        <end position="293"/>
    </location>
</feature>
<keyword evidence="5 7" id="KW-1133">Transmembrane helix</keyword>
<keyword evidence="10" id="KW-1185">Reference proteome</keyword>
<protein>
    <submittedName>
        <fullName evidence="9">ABC transporter permease</fullName>
    </submittedName>
</protein>
<dbReference type="InterPro" id="IPR050366">
    <property type="entry name" value="BP-dependent_transpt_permease"/>
</dbReference>
<comment type="caution">
    <text evidence="9">The sequence shown here is derived from an EMBL/GenBank/DDBJ whole genome shotgun (WGS) entry which is preliminary data.</text>
</comment>
<evidence type="ECO:0000259" key="8">
    <source>
        <dbReference type="PROSITE" id="PS50928"/>
    </source>
</evidence>
<organism evidence="9 10">
    <name type="scientific">Halovivax cerinus</name>
    <dbReference type="NCBI Taxonomy" id="1487865"/>
    <lineage>
        <taxon>Archaea</taxon>
        <taxon>Methanobacteriati</taxon>
        <taxon>Methanobacteriota</taxon>
        <taxon>Stenosarchaea group</taxon>
        <taxon>Halobacteria</taxon>
        <taxon>Halobacteriales</taxon>
        <taxon>Natrialbaceae</taxon>
        <taxon>Halovivax</taxon>
    </lineage>
</organism>
<dbReference type="PANTHER" id="PTHR43386">
    <property type="entry name" value="OLIGOPEPTIDE TRANSPORT SYSTEM PERMEASE PROTEIN APPC"/>
    <property type="match status" value="1"/>
</dbReference>
<dbReference type="AlphaFoldDB" id="A0ABD5NPN3"/>
<dbReference type="Pfam" id="PF00528">
    <property type="entry name" value="BPD_transp_1"/>
    <property type="match status" value="1"/>
</dbReference>
<dbReference type="EMBL" id="JBHSAQ010000007">
    <property type="protein sequence ID" value="MFC3958806.1"/>
    <property type="molecule type" value="Genomic_DNA"/>
</dbReference>
<name>A0ABD5NPN3_9EURY</name>
<dbReference type="RefSeq" id="WP_256532643.1">
    <property type="nucleotide sequence ID" value="NZ_CP101824.1"/>
</dbReference>
<evidence type="ECO:0000256" key="1">
    <source>
        <dbReference type="ARBA" id="ARBA00004651"/>
    </source>
</evidence>
<keyword evidence="3" id="KW-1003">Cell membrane</keyword>
<dbReference type="Pfam" id="PF12911">
    <property type="entry name" value="OppC_N"/>
    <property type="match status" value="1"/>
</dbReference>
<keyword evidence="6 7" id="KW-0472">Membrane</keyword>
<dbReference type="GO" id="GO:0005886">
    <property type="term" value="C:plasma membrane"/>
    <property type="evidence" value="ECO:0007669"/>
    <property type="project" value="UniProtKB-SubCell"/>
</dbReference>
<feature type="transmembrane region" description="Helical" evidence="7">
    <location>
        <begin position="106"/>
        <end position="132"/>
    </location>
</feature>
<sequence>MATEAAGETDHDGSGSVASGVVSSVGRIRESKMAMIGLVVTVTMLLLAIVAPYIAPHPPTAGSWPAELDDSFLPPFWESGGSMDYPLGTDQQGRGVLSRILFGLRLAYLQGVAPVLLAASIGVTLGLVSGYFGGWIDEAVSRVIDTVMAIPLTLFAISVLAVIGTSLVNLILVIGVTQWVPYARTIRGQTLSIKNEEFVEAQRASGASHARIIREAILPNTMSSILVIATLNIAQVIVIAAGLTFLGLGVSPPRADLGLMLAGGRDYLTTAWWYGVFPGLALMIVVLGINLLGDGIRDILDPKYSE</sequence>
<accession>A0ABD5NPN3</accession>
<feature type="transmembrane region" description="Helical" evidence="7">
    <location>
        <begin position="33"/>
        <end position="55"/>
    </location>
</feature>
<dbReference type="PROSITE" id="PS50928">
    <property type="entry name" value="ABC_TM1"/>
    <property type="match status" value="1"/>
</dbReference>
<evidence type="ECO:0000256" key="5">
    <source>
        <dbReference type="ARBA" id="ARBA00022989"/>
    </source>
</evidence>
<comment type="similarity">
    <text evidence="7">Belongs to the binding-protein-dependent transport system permease family.</text>
</comment>
<dbReference type="InterPro" id="IPR000515">
    <property type="entry name" value="MetI-like"/>
</dbReference>
<evidence type="ECO:0000256" key="6">
    <source>
        <dbReference type="ARBA" id="ARBA00023136"/>
    </source>
</evidence>